<evidence type="ECO:0000313" key="4">
    <source>
        <dbReference type="Proteomes" id="UP001597119"/>
    </source>
</evidence>
<evidence type="ECO:0000313" key="3">
    <source>
        <dbReference type="EMBL" id="MFD1586214.1"/>
    </source>
</evidence>
<dbReference type="Gene3D" id="3.40.50.720">
    <property type="entry name" value="NAD(P)-binding Rossmann-like Domain"/>
    <property type="match status" value="1"/>
</dbReference>
<evidence type="ECO:0000256" key="1">
    <source>
        <dbReference type="SAM" id="MobiDB-lite"/>
    </source>
</evidence>
<dbReference type="PANTHER" id="PTHR12126:SF11">
    <property type="entry name" value="NADH DEHYDROGENASE [UBIQUINONE] 1 ALPHA SUBCOMPLEX SUBUNIT 9, MITOCHONDRIAL"/>
    <property type="match status" value="1"/>
</dbReference>
<organism evidence="3 4">
    <name type="scientific">Halorientalis brevis</name>
    <dbReference type="NCBI Taxonomy" id="1126241"/>
    <lineage>
        <taxon>Archaea</taxon>
        <taxon>Methanobacteriati</taxon>
        <taxon>Methanobacteriota</taxon>
        <taxon>Stenosarchaea group</taxon>
        <taxon>Halobacteria</taxon>
        <taxon>Halobacteriales</taxon>
        <taxon>Haloarculaceae</taxon>
        <taxon>Halorientalis</taxon>
    </lineage>
</organism>
<comment type="caution">
    <text evidence="3">The sequence shown here is derived from an EMBL/GenBank/DDBJ whole genome shotgun (WGS) entry which is preliminary data.</text>
</comment>
<feature type="compositionally biased region" description="Low complexity" evidence="1">
    <location>
        <begin position="297"/>
        <end position="309"/>
    </location>
</feature>
<dbReference type="AlphaFoldDB" id="A0ABD6C8T0"/>
<gene>
    <name evidence="3" type="ORF">ACFR9U_04415</name>
</gene>
<dbReference type="RefSeq" id="WP_247376344.1">
    <property type="nucleotide sequence ID" value="NZ_JALLGV010000002.1"/>
</dbReference>
<sequence>MRVLVTGATGFVGGRLVPELLAAGHEVRVLVRDRTGYDGPEAVEVFEGDLLKSGSFDAALADVEAAYYLVHSMRAGGDYAERDRVAARNFVDAADAAGVSRVVYLGGLGEERDRLSEHLQSRREVEHVLESGGSELTSLRAAIIIGRGSASFEMVRQLAVRLPVMVTPRWVDTACQPIAIDDVITYLVGVLDEPATAGRTFEIGGPTVLTYRELMARTAEVVTGRRPFILPVPVLTPKLSAYWVNLVTDVPKAVAYPLILGLKNAVVVRDDSIREHLPIELTPFETAVARAVEDADSAAGDEAAVAEPATGTGDDG</sequence>
<accession>A0ABD6C8T0</accession>
<dbReference type="EMBL" id="JBHUDJ010000002">
    <property type="protein sequence ID" value="MFD1586214.1"/>
    <property type="molecule type" value="Genomic_DNA"/>
</dbReference>
<dbReference type="Pfam" id="PF13460">
    <property type="entry name" value="NAD_binding_10"/>
    <property type="match status" value="1"/>
</dbReference>
<proteinExistence type="predicted"/>
<protein>
    <submittedName>
        <fullName evidence="3">NAD(P)H-binding protein</fullName>
    </submittedName>
</protein>
<dbReference type="InterPro" id="IPR051207">
    <property type="entry name" value="ComplexI_NDUFA9_subunit"/>
</dbReference>
<dbReference type="PANTHER" id="PTHR12126">
    <property type="entry name" value="NADH-UBIQUINONE OXIDOREDUCTASE 39 KDA SUBUNIT-RELATED"/>
    <property type="match status" value="1"/>
</dbReference>
<dbReference type="Proteomes" id="UP001597119">
    <property type="component" value="Unassembled WGS sequence"/>
</dbReference>
<evidence type="ECO:0000259" key="2">
    <source>
        <dbReference type="Pfam" id="PF13460"/>
    </source>
</evidence>
<dbReference type="SUPFAM" id="SSF51735">
    <property type="entry name" value="NAD(P)-binding Rossmann-fold domains"/>
    <property type="match status" value="1"/>
</dbReference>
<reference evidence="3 4" key="1">
    <citation type="journal article" date="2019" name="Int. J. Syst. Evol. Microbiol.">
        <title>The Global Catalogue of Microorganisms (GCM) 10K type strain sequencing project: providing services to taxonomists for standard genome sequencing and annotation.</title>
        <authorList>
            <consortium name="The Broad Institute Genomics Platform"/>
            <consortium name="The Broad Institute Genome Sequencing Center for Infectious Disease"/>
            <person name="Wu L."/>
            <person name="Ma J."/>
        </authorList>
    </citation>
    <scope>NUCLEOTIDE SEQUENCE [LARGE SCALE GENOMIC DNA]</scope>
    <source>
        <strain evidence="3 4">CGMCC 1.12125</strain>
    </source>
</reference>
<name>A0ABD6C8T0_9EURY</name>
<feature type="domain" description="NAD(P)-binding" evidence="2">
    <location>
        <begin position="7"/>
        <end position="140"/>
    </location>
</feature>
<dbReference type="InterPro" id="IPR036291">
    <property type="entry name" value="NAD(P)-bd_dom_sf"/>
</dbReference>
<feature type="region of interest" description="Disordered" evidence="1">
    <location>
        <begin position="297"/>
        <end position="316"/>
    </location>
</feature>
<keyword evidence="4" id="KW-1185">Reference proteome</keyword>
<dbReference type="InterPro" id="IPR016040">
    <property type="entry name" value="NAD(P)-bd_dom"/>
</dbReference>